<dbReference type="InterPro" id="IPR052349">
    <property type="entry name" value="Metallo-hydrolase_Enzymes"/>
</dbReference>
<keyword evidence="2" id="KW-0378">Hydrolase</keyword>
<gene>
    <name evidence="2" type="primary">codA_5</name>
    <name evidence="2" type="ORF">SDC9_210398</name>
</gene>
<dbReference type="SUPFAM" id="SSF51556">
    <property type="entry name" value="Metallo-dependent hydrolases"/>
    <property type="match status" value="1"/>
</dbReference>
<dbReference type="EMBL" id="VSSQ01140944">
    <property type="protein sequence ID" value="MPN62646.1"/>
    <property type="molecule type" value="Genomic_DNA"/>
</dbReference>
<dbReference type="GO" id="GO:0004131">
    <property type="term" value="F:cytosine deaminase activity"/>
    <property type="evidence" value="ECO:0007669"/>
    <property type="project" value="UniProtKB-EC"/>
</dbReference>
<evidence type="ECO:0000313" key="2">
    <source>
        <dbReference type="EMBL" id="MPN62646.1"/>
    </source>
</evidence>
<accession>A0A645JGS3</accession>
<reference evidence="2" key="1">
    <citation type="submission" date="2019-08" db="EMBL/GenBank/DDBJ databases">
        <authorList>
            <person name="Kucharzyk K."/>
            <person name="Murdoch R.W."/>
            <person name="Higgins S."/>
            <person name="Loffler F."/>
        </authorList>
    </citation>
    <scope>NUCLEOTIDE SEQUENCE</scope>
</reference>
<evidence type="ECO:0000259" key="1">
    <source>
        <dbReference type="Pfam" id="PF07969"/>
    </source>
</evidence>
<dbReference type="Gene3D" id="3.20.20.140">
    <property type="entry name" value="Metal-dependent hydrolases"/>
    <property type="match status" value="1"/>
</dbReference>
<dbReference type="InterPro" id="IPR013108">
    <property type="entry name" value="Amidohydro_3"/>
</dbReference>
<dbReference type="AlphaFoldDB" id="A0A645JGS3"/>
<dbReference type="InterPro" id="IPR032466">
    <property type="entry name" value="Metal_Hydrolase"/>
</dbReference>
<protein>
    <submittedName>
        <fullName evidence="2">Cytosine deaminase</fullName>
        <ecNumber evidence="2">3.5.4.1</ecNumber>
    </submittedName>
</protein>
<name>A0A645JGS3_9ZZZZ</name>
<comment type="caution">
    <text evidence="2">The sequence shown here is derived from an EMBL/GenBank/DDBJ whole genome shotgun (WGS) entry which is preliminary data.</text>
</comment>
<sequence length="137" mass="15023">MGRNDAQPVRRGITTIREFMAAGVNVAIASDNVRDPFRPYGNGNMLEECLLTAQLIQASRIQEFNDVYRMGTYNAAKAMLLDGYGIEKGCSADLVIFDTPDLQETLLSQGTKRIVKFGGRVVSRTEKNAASCIDATK</sequence>
<organism evidence="2">
    <name type="scientific">bioreactor metagenome</name>
    <dbReference type="NCBI Taxonomy" id="1076179"/>
    <lineage>
        <taxon>unclassified sequences</taxon>
        <taxon>metagenomes</taxon>
        <taxon>ecological metagenomes</taxon>
    </lineage>
</organism>
<proteinExistence type="predicted"/>
<feature type="domain" description="Amidohydrolase 3" evidence="1">
    <location>
        <begin position="7"/>
        <end position="120"/>
    </location>
</feature>
<dbReference type="EC" id="3.5.4.1" evidence="2"/>
<dbReference type="PANTHER" id="PTHR32027">
    <property type="entry name" value="CYTOSINE DEAMINASE"/>
    <property type="match status" value="1"/>
</dbReference>
<dbReference type="PANTHER" id="PTHR32027:SF9">
    <property type="entry name" value="BLL3847 PROTEIN"/>
    <property type="match status" value="1"/>
</dbReference>
<dbReference type="Pfam" id="PF07969">
    <property type="entry name" value="Amidohydro_3"/>
    <property type="match status" value="1"/>
</dbReference>